<feature type="non-terminal residue" evidence="1">
    <location>
        <position position="90"/>
    </location>
</feature>
<protein>
    <submittedName>
        <fullName evidence="1">Uncharacterized protein</fullName>
    </submittedName>
</protein>
<name>A0A246G6X2_9FLAO</name>
<sequence>MFKILKTHKAVSKLIVCNEIFVYQKTSGDIIFNDLIVENFIQQIEITIFNNRIYINDWEGNYFVYDQEKNLVEKGINQAFFNVNDSYIGR</sequence>
<comment type="caution">
    <text evidence="1">The sequence shown here is derived from an EMBL/GenBank/DDBJ whole genome shotgun (WGS) entry which is preliminary data.</text>
</comment>
<evidence type="ECO:0000313" key="1">
    <source>
        <dbReference type="EMBL" id="OWP73947.1"/>
    </source>
</evidence>
<accession>A0A246G6X2</accession>
<reference evidence="1 2" key="1">
    <citation type="journal article" date="2017" name="Infect. Genet. Evol.">
        <title>Comparative genome analysis of fish pathogen Flavobacterium columnare reveals extensive sequence diversity within the species.</title>
        <authorList>
            <person name="Kayansamruaj P."/>
            <person name="Dong H.T."/>
            <person name="Hirono I."/>
            <person name="Kondo H."/>
            <person name="Senapin S."/>
            <person name="Rodkhum C."/>
        </authorList>
    </citation>
    <scope>NUCLEOTIDE SEQUENCE [LARGE SCALE GENOMIC DNA]</scope>
    <source>
        <strain evidence="1 2">1214</strain>
    </source>
</reference>
<proteinExistence type="predicted"/>
<organism evidence="1 2">
    <name type="scientific">Flavobacterium columnare</name>
    <dbReference type="NCBI Taxonomy" id="996"/>
    <lineage>
        <taxon>Bacteria</taxon>
        <taxon>Pseudomonadati</taxon>
        <taxon>Bacteroidota</taxon>
        <taxon>Flavobacteriia</taxon>
        <taxon>Flavobacteriales</taxon>
        <taxon>Flavobacteriaceae</taxon>
        <taxon>Flavobacterium</taxon>
    </lineage>
</organism>
<evidence type="ECO:0000313" key="2">
    <source>
        <dbReference type="Proteomes" id="UP000198034"/>
    </source>
</evidence>
<dbReference type="EMBL" id="MTCY01000136">
    <property type="protein sequence ID" value="OWP73947.1"/>
    <property type="molecule type" value="Genomic_DNA"/>
</dbReference>
<gene>
    <name evidence="1" type="ORF">BWK62_15460</name>
</gene>
<dbReference type="AlphaFoldDB" id="A0A246G6X2"/>
<dbReference type="Proteomes" id="UP000198034">
    <property type="component" value="Unassembled WGS sequence"/>
</dbReference>